<evidence type="ECO:0000313" key="5">
    <source>
        <dbReference type="Proteomes" id="UP000290189"/>
    </source>
</evidence>
<dbReference type="Proteomes" id="UP000039324">
    <property type="component" value="Unassembled WGS sequence"/>
</dbReference>
<sequence length="268" mass="30384">MCPRKVASCDARRAMTSASTTKAKRQAQQQCTAANCPRSARLDAVLTENAFLGETVATLQNAVQVANHRADALAQEVESLQTRRKELEAVAEKACGAAQRMSTLERQLEDVSNKCRLLREEKTDLLERSWETLEQLRLTRQRNDRLEQRLSELHEEIDQEVLHSRLCASKHIISKVEQLRENRGQVALDDFEAVAAEIEILEAQALAGERLEAELHAEQQRSAALHDRLQQALADEKRARDLVASYAAREAHLLRQLRHEVQRQIQST</sequence>
<keyword evidence="3" id="KW-0496">Mitochondrion</keyword>
<evidence type="ECO:0000313" key="2">
    <source>
        <dbReference type="EMBL" id="CEO98700.1"/>
    </source>
</evidence>
<dbReference type="Proteomes" id="UP000290189">
    <property type="component" value="Unassembled WGS sequence"/>
</dbReference>
<accession>A0A0G4ITX2</accession>
<proteinExistence type="predicted"/>
<organism evidence="2 4">
    <name type="scientific">Plasmodiophora brassicae</name>
    <name type="common">Clubroot disease agent</name>
    <dbReference type="NCBI Taxonomy" id="37360"/>
    <lineage>
        <taxon>Eukaryota</taxon>
        <taxon>Sar</taxon>
        <taxon>Rhizaria</taxon>
        <taxon>Endomyxa</taxon>
        <taxon>Phytomyxea</taxon>
        <taxon>Plasmodiophorida</taxon>
        <taxon>Plasmodiophoridae</taxon>
        <taxon>Plasmodiophora</taxon>
    </lineage>
</organism>
<geneLocation type="mitochondrion" evidence="3"/>
<keyword evidence="1" id="KW-0175">Coiled coil</keyword>
<evidence type="ECO:0000313" key="3">
    <source>
        <dbReference type="EMBL" id="SPR00838.1"/>
    </source>
</evidence>
<dbReference type="AlphaFoldDB" id="A0A0G4ITX2"/>
<keyword evidence="4" id="KW-1185">Reference proteome</keyword>
<feature type="coiled-coil region" evidence="1">
    <location>
        <begin position="56"/>
        <end position="163"/>
    </location>
</feature>
<evidence type="ECO:0000256" key="1">
    <source>
        <dbReference type="SAM" id="Coils"/>
    </source>
</evidence>
<dbReference type="EMBL" id="CDSF01000086">
    <property type="protein sequence ID" value="CEO98700.1"/>
    <property type="molecule type" value="Genomic_DNA"/>
</dbReference>
<reference evidence="3 5" key="2">
    <citation type="submission" date="2018-03" db="EMBL/GenBank/DDBJ databases">
        <authorList>
            <person name="Fogelqvist J."/>
        </authorList>
    </citation>
    <scope>NUCLEOTIDE SEQUENCE [LARGE SCALE GENOMIC DNA]</scope>
</reference>
<gene>
    <name evidence="2" type="ORF">PBRA_006814</name>
    <name evidence="3" type="ORF">PLBR_LOCUS8053</name>
</gene>
<evidence type="ECO:0000313" key="4">
    <source>
        <dbReference type="Proteomes" id="UP000039324"/>
    </source>
</evidence>
<protein>
    <submittedName>
        <fullName evidence="2">Uncharacterized protein</fullName>
    </submittedName>
</protein>
<name>A0A0G4ITX2_PLABS</name>
<reference evidence="2 4" key="1">
    <citation type="submission" date="2015-02" db="EMBL/GenBank/DDBJ databases">
        <authorList>
            <person name="Chooi Y.-H."/>
        </authorList>
    </citation>
    <scope>NUCLEOTIDE SEQUENCE [LARGE SCALE GENOMIC DNA]</scope>
    <source>
        <strain evidence="2">E3</strain>
    </source>
</reference>
<dbReference type="EMBL" id="OVEO01000015">
    <property type="protein sequence ID" value="SPR00838.1"/>
    <property type="molecule type" value="Genomic_DNA"/>
</dbReference>